<dbReference type="OrthoDB" id="8454826at2"/>
<dbReference type="RefSeq" id="WP_094690184.1">
    <property type="nucleotide sequence ID" value="NZ_JACBYZ010000001.1"/>
</dbReference>
<comment type="caution">
    <text evidence="5">The sequence shown here is derived from an EMBL/GenBank/DDBJ whole genome shotgun (WGS) entry which is preliminary data.</text>
</comment>
<dbReference type="Gene3D" id="3.40.190.10">
    <property type="entry name" value="Periplasmic binding protein-like II"/>
    <property type="match status" value="2"/>
</dbReference>
<gene>
    <name evidence="5" type="ORF">AEAE_1101</name>
</gene>
<evidence type="ECO:0000256" key="2">
    <source>
        <dbReference type="SAM" id="SignalP"/>
    </source>
</evidence>
<dbReference type="PANTHER" id="PTHR35936:SF19">
    <property type="entry name" value="AMINO-ACID-BINDING PROTEIN YXEM-RELATED"/>
    <property type="match status" value="1"/>
</dbReference>
<dbReference type="AlphaFoldDB" id="A0A261F885"/>
<dbReference type="Proteomes" id="UP000228976">
    <property type="component" value="Unassembled WGS sequence"/>
</dbReference>
<dbReference type="GO" id="GO:0015276">
    <property type="term" value="F:ligand-gated monoatomic ion channel activity"/>
    <property type="evidence" value="ECO:0007669"/>
    <property type="project" value="InterPro"/>
</dbReference>
<evidence type="ECO:0000256" key="1">
    <source>
        <dbReference type="ARBA" id="ARBA00022729"/>
    </source>
</evidence>
<organism evidence="5 6">
    <name type="scientific">Aeriscardovia aeriphila</name>
    <dbReference type="NCBI Taxonomy" id="218139"/>
    <lineage>
        <taxon>Bacteria</taxon>
        <taxon>Bacillati</taxon>
        <taxon>Actinomycetota</taxon>
        <taxon>Actinomycetes</taxon>
        <taxon>Bifidobacteriales</taxon>
        <taxon>Bifidobacteriaceae</taxon>
        <taxon>Aeriscardovia</taxon>
    </lineage>
</organism>
<dbReference type="InterPro" id="IPR001320">
    <property type="entry name" value="Iontro_rcpt_C"/>
</dbReference>
<feature type="signal peptide" evidence="2">
    <location>
        <begin position="1"/>
        <end position="20"/>
    </location>
</feature>
<dbReference type="SUPFAM" id="SSF53850">
    <property type="entry name" value="Periplasmic binding protein-like II"/>
    <property type="match status" value="1"/>
</dbReference>
<feature type="domain" description="Solute-binding protein family 3/N-terminal" evidence="3">
    <location>
        <begin position="51"/>
        <end position="278"/>
    </location>
</feature>
<accession>A0A261F885</accession>
<evidence type="ECO:0000313" key="6">
    <source>
        <dbReference type="Proteomes" id="UP000228976"/>
    </source>
</evidence>
<sequence length="286" mass="30339">MNSSRILRTLGATLSVAALAFTAACGSSAPAEKKASSTESSSKLQTVTAGKLTIATGNPAYTPWVIDDKPESGKGFEAAIAYKVAEKMGFKKSDVKWVRTTFDSAIAPGAKDWDMNIQQFSITPERKKAVDFSPSYYNSAQAVVVRKDSKFANATTLAELRKATIGAMVGSTSYDFAKKLIKSDIKTFNDNAVLAQAVDSNQIDALVIDVPAASYIVESGQVKNGKVLGQIPGSDDPNGTGIVLPKGSSLTPAVTKAMNELIKDGTIKKLQDKWLAAYTTDVPTLK</sequence>
<dbReference type="CDD" id="cd13530">
    <property type="entry name" value="PBP2_peptides_like"/>
    <property type="match status" value="1"/>
</dbReference>
<dbReference type="EMBL" id="MWWU01000003">
    <property type="protein sequence ID" value="OZG55304.1"/>
    <property type="molecule type" value="Genomic_DNA"/>
</dbReference>
<dbReference type="SMART" id="SM00079">
    <property type="entry name" value="PBPe"/>
    <property type="match status" value="1"/>
</dbReference>
<dbReference type="Pfam" id="PF00497">
    <property type="entry name" value="SBP_bac_3"/>
    <property type="match status" value="1"/>
</dbReference>
<dbReference type="InterPro" id="IPR001638">
    <property type="entry name" value="Solute-binding_3/MltF_N"/>
</dbReference>
<feature type="chain" id="PRO_5039026238" evidence="2">
    <location>
        <begin position="21"/>
        <end position="286"/>
    </location>
</feature>
<reference evidence="5 6" key="1">
    <citation type="journal article" date="2017" name="BMC Genomics">
        <title>Comparative genomic and phylogenomic analyses of the Bifidobacteriaceae family.</title>
        <authorList>
            <person name="Lugli G.A."/>
            <person name="Milani C."/>
            <person name="Turroni F."/>
            <person name="Duranti S."/>
            <person name="Mancabelli L."/>
            <person name="Mangifesta M."/>
            <person name="Ferrario C."/>
            <person name="Modesto M."/>
            <person name="Mattarelli P."/>
            <person name="Jiri K."/>
            <person name="van Sinderen D."/>
            <person name="Ventura M."/>
        </authorList>
    </citation>
    <scope>NUCLEOTIDE SEQUENCE [LARGE SCALE GENOMIC DNA]</scope>
    <source>
        <strain evidence="5 6">LMG 21773</strain>
    </source>
</reference>
<dbReference type="PROSITE" id="PS51257">
    <property type="entry name" value="PROKAR_LIPOPROTEIN"/>
    <property type="match status" value="1"/>
</dbReference>
<proteinExistence type="predicted"/>
<evidence type="ECO:0000259" key="4">
    <source>
        <dbReference type="SMART" id="SM00079"/>
    </source>
</evidence>
<name>A0A261F885_9BIFI</name>
<keyword evidence="1 2" id="KW-0732">Signal</keyword>
<protein>
    <submittedName>
        <fullName evidence="5">ABC transporter substrate-binding protein</fullName>
    </submittedName>
</protein>
<keyword evidence="6" id="KW-1185">Reference proteome</keyword>
<evidence type="ECO:0000313" key="5">
    <source>
        <dbReference type="EMBL" id="OZG55304.1"/>
    </source>
</evidence>
<evidence type="ECO:0000259" key="3">
    <source>
        <dbReference type="SMART" id="SM00062"/>
    </source>
</evidence>
<dbReference type="GO" id="GO:0016020">
    <property type="term" value="C:membrane"/>
    <property type="evidence" value="ECO:0007669"/>
    <property type="project" value="InterPro"/>
</dbReference>
<dbReference type="PANTHER" id="PTHR35936">
    <property type="entry name" value="MEMBRANE-BOUND LYTIC MUREIN TRANSGLYCOSYLASE F"/>
    <property type="match status" value="1"/>
</dbReference>
<feature type="domain" description="Ionotropic glutamate receptor C-terminal" evidence="4">
    <location>
        <begin position="51"/>
        <end position="277"/>
    </location>
</feature>
<dbReference type="SMART" id="SM00062">
    <property type="entry name" value="PBPb"/>
    <property type="match status" value="1"/>
</dbReference>